<organism evidence="2 3">
    <name type="scientific">Sphingobacterium psychroaquaticum</name>
    <dbReference type="NCBI Taxonomy" id="561061"/>
    <lineage>
        <taxon>Bacteria</taxon>
        <taxon>Pseudomonadati</taxon>
        <taxon>Bacteroidota</taxon>
        <taxon>Sphingobacteriia</taxon>
        <taxon>Sphingobacteriales</taxon>
        <taxon>Sphingobacteriaceae</taxon>
        <taxon>Sphingobacterium</taxon>
    </lineage>
</organism>
<gene>
    <name evidence="2" type="ORF">SAMN05660862_0579</name>
</gene>
<protein>
    <submittedName>
        <fullName evidence="2">Acetyltransferase (GNAT) domain-containing protein</fullName>
    </submittedName>
</protein>
<dbReference type="Gene3D" id="3.40.630.30">
    <property type="match status" value="1"/>
</dbReference>
<dbReference type="RefSeq" id="WP_085471446.1">
    <property type="nucleotide sequence ID" value="NZ_FXAU01000001.1"/>
</dbReference>
<evidence type="ECO:0000259" key="1">
    <source>
        <dbReference type="PROSITE" id="PS51186"/>
    </source>
</evidence>
<name>A0A1X7I959_9SPHI</name>
<sequence length="305" mass="35688">MIEKEVYISNDKYNLRIGYQEVDHLRAELNRMSMDFWGFDFENYYQSGYWDNTCILYSLFDGDQMVAHTTLSILETTTGGEVLQLGQIGTVMTAANYQRKGLARFLMEEIQHDYQDVLDGYFLFANETVLDFYPKFGFTPVAEYQPTLSILLGNTPANKATRLNLDLETDRLLFERYVTDTKATSRFYTRNFGLTFFYCYAYPDFGFKDAIYFLPQLDTVVVAQYEDDTLHVFEIFQKQEVSLREVIQILATRETRRVVFGFTPQTDLPVDLQQYKEEDLTLFVTERLVGLFTHEKLMVPLLSHT</sequence>
<dbReference type="STRING" id="561061.SAMN05660862_0579"/>
<proteinExistence type="predicted"/>
<keyword evidence="3" id="KW-1185">Reference proteome</keyword>
<dbReference type="EMBL" id="FXAU01000001">
    <property type="protein sequence ID" value="SMG11131.1"/>
    <property type="molecule type" value="Genomic_DNA"/>
</dbReference>
<dbReference type="PROSITE" id="PS51186">
    <property type="entry name" value="GNAT"/>
    <property type="match status" value="1"/>
</dbReference>
<dbReference type="InterPro" id="IPR000182">
    <property type="entry name" value="GNAT_dom"/>
</dbReference>
<evidence type="ECO:0000313" key="2">
    <source>
        <dbReference type="EMBL" id="SMG11131.1"/>
    </source>
</evidence>
<evidence type="ECO:0000313" key="3">
    <source>
        <dbReference type="Proteomes" id="UP000192980"/>
    </source>
</evidence>
<feature type="domain" description="N-acetyltransferase" evidence="1">
    <location>
        <begin position="17"/>
        <end position="168"/>
    </location>
</feature>
<dbReference type="GO" id="GO:0016747">
    <property type="term" value="F:acyltransferase activity, transferring groups other than amino-acyl groups"/>
    <property type="evidence" value="ECO:0007669"/>
    <property type="project" value="InterPro"/>
</dbReference>
<dbReference type="Pfam" id="PF13527">
    <property type="entry name" value="Acetyltransf_9"/>
    <property type="match status" value="1"/>
</dbReference>
<dbReference type="OrthoDB" id="9804948at2"/>
<dbReference type="CDD" id="cd04301">
    <property type="entry name" value="NAT_SF"/>
    <property type="match status" value="1"/>
</dbReference>
<dbReference type="AlphaFoldDB" id="A0A1X7I959"/>
<dbReference type="InterPro" id="IPR016181">
    <property type="entry name" value="Acyl_CoA_acyltransferase"/>
</dbReference>
<dbReference type="Proteomes" id="UP000192980">
    <property type="component" value="Unassembled WGS sequence"/>
</dbReference>
<accession>A0A1X7I959</accession>
<dbReference type="SUPFAM" id="SSF55729">
    <property type="entry name" value="Acyl-CoA N-acyltransferases (Nat)"/>
    <property type="match status" value="1"/>
</dbReference>
<keyword evidence="2" id="KW-0808">Transferase</keyword>
<reference evidence="2 3" key="1">
    <citation type="submission" date="2017-04" db="EMBL/GenBank/DDBJ databases">
        <authorList>
            <person name="Afonso C.L."/>
            <person name="Miller P.J."/>
            <person name="Scott M.A."/>
            <person name="Spackman E."/>
            <person name="Goraichik I."/>
            <person name="Dimitrov K.M."/>
            <person name="Suarez D.L."/>
            <person name="Swayne D.E."/>
        </authorList>
    </citation>
    <scope>NUCLEOTIDE SEQUENCE [LARGE SCALE GENOMIC DNA]</scope>
    <source>
        <strain evidence="2 3">DSM 22418</strain>
    </source>
</reference>